<dbReference type="Pfam" id="PF02321">
    <property type="entry name" value="OEP"/>
    <property type="match status" value="1"/>
</dbReference>
<gene>
    <name evidence="8" type="ORF">HELGO_WM2697</name>
</gene>
<dbReference type="Gene3D" id="1.20.1600.10">
    <property type="entry name" value="Outer membrane efflux proteins (OEP)"/>
    <property type="match status" value="1"/>
</dbReference>
<keyword evidence="3" id="KW-0813">Transport</keyword>
<evidence type="ECO:0000256" key="6">
    <source>
        <dbReference type="ARBA" id="ARBA00023136"/>
    </source>
</evidence>
<reference evidence="8" key="1">
    <citation type="submission" date="2020-01" db="EMBL/GenBank/DDBJ databases">
        <authorList>
            <person name="Meier V. D."/>
            <person name="Meier V D."/>
        </authorList>
    </citation>
    <scope>NUCLEOTIDE SEQUENCE</scope>
    <source>
        <strain evidence="8">HLG_WM_MAG_12</strain>
    </source>
</reference>
<protein>
    <recommendedName>
        <fullName evidence="9">TolC family protein</fullName>
    </recommendedName>
</protein>
<evidence type="ECO:0000256" key="1">
    <source>
        <dbReference type="ARBA" id="ARBA00004442"/>
    </source>
</evidence>
<dbReference type="GO" id="GO:0015288">
    <property type="term" value="F:porin activity"/>
    <property type="evidence" value="ECO:0007669"/>
    <property type="project" value="TreeGrafter"/>
</dbReference>
<name>A0A6S6SFV4_9BACT</name>
<dbReference type="GO" id="GO:0015562">
    <property type="term" value="F:efflux transmembrane transporter activity"/>
    <property type="evidence" value="ECO:0007669"/>
    <property type="project" value="InterPro"/>
</dbReference>
<keyword evidence="5" id="KW-0812">Transmembrane</keyword>
<dbReference type="PANTHER" id="PTHR30026">
    <property type="entry name" value="OUTER MEMBRANE PROTEIN TOLC"/>
    <property type="match status" value="1"/>
</dbReference>
<evidence type="ECO:0000256" key="2">
    <source>
        <dbReference type="ARBA" id="ARBA00007613"/>
    </source>
</evidence>
<sequence length="409" mass="47039">MRNIIIFLLLLVNLKALTLDDAIKKALKNNTQIKSQGYLSQIAKENINISKSSFKPSLDVAYSKEQRKENLGFGKKESSSSASITYNVFNGFKDFYSLKSTKNLAYNEELNLKLKKLDIVYNTKVAFINYLKNKKNIATVTNAYELFEKQYQDAKNKFDEGLLAKNDLLQINVRKLEAKQNLALSKSNAKIAKYKLKNILGSSFDINEELEDVARNELLNEYNVSKLGEKLEIQVLETLKNSILNQKKSNRGDNYPTIDIGANYIKYHERTTSFSADLQDEQASLFLNIKWNLYGGNKQSYQDVKLSKQILQINEDLTQLKLDTDMMYQEAVDRLRVAELNYQTALISLDQAEENYSLVNSRLKEGLLRQSDQIDANYLLSEAKQNVDNAYYDIFLADALLQRLFERSY</sequence>
<proteinExistence type="inferred from homology"/>
<dbReference type="AlphaFoldDB" id="A0A6S6SFV4"/>
<evidence type="ECO:0008006" key="9">
    <source>
        <dbReference type="Google" id="ProtNLM"/>
    </source>
</evidence>
<keyword evidence="4" id="KW-1134">Transmembrane beta strand</keyword>
<organism evidence="8">
    <name type="scientific">uncultured Campylobacterales bacterium</name>
    <dbReference type="NCBI Taxonomy" id="352960"/>
    <lineage>
        <taxon>Bacteria</taxon>
        <taxon>Pseudomonadati</taxon>
        <taxon>Campylobacterota</taxon>
        <taxon>Epsilonproteobacteria</taxon>
        <taxon>Campylobacterales</taxon>
        <taxon>environmental samples</taxon>
    </lineage>
</organism>
<dbReference type="PANTHER" id="PTHR30026:SF20">
    <property type="entry name" value="OUTER MEMBRANE PROTEIN TOLC"/>
    <property type="match status" value="1"/>
</dbReference>
<dbReference type="InterPro" id="IPR051906">
    <property type="entry name" value="TolC-like"/>
</dbReference>
<dbReference type="GO" id="GO:1990281">
    <property type="term" value="C:efflux pump complex"/>
    <property type="evidence" value="ECO:0007669"/>
    <property type="project" value="TreeGrafter"/>
</dbReference>
<dbReference type="InterPro" id="IPR003423">
    <property type="entry name" value="OMP_efflux"/>
</dbReference>
<evidence type="ECO:0000256" key="7">
    <source>
        <dbReference type="ARBA" id="ARBA00023237"/>
    </source>
</evidence>
<dbReference type="GO" id="GO:0009279">
    <property type="term" value="C:cell outer membrane"/>
    <property type="evidence" value="ECO:0007669"/>
    <property type="project" value="UniProtKB-SubCell"/>
</dbReference>
<comment type="subcellular location">
    <subcellularLocation>
        <location evidence="1">Cell outer membrane</location>
    </subcellularLocation>
</comment>
<keyword evidence="6" id="KW-0472">Membrane</keyword>
<dbReference type="SUPFAM" id="SSF56954">
    <property type="entry name" value="Outer membrane efflux proteins (OEP)"/>
    <property type="match status" value="1"/>
</dbReference>
<comment type="similarity">
    <text evidence="2">Belongs to the outer membrane factor (OMF) (TC 1.B.17) family.</text>
</comment>
<keyword evidence="7" id="KW-0998">Cell outer membrane</keyword>
<dbReference type="EMBL" id="CACVAW010000010">
    <property type="protein sequence ID" value="CAA6803709.1"/>
    <property type="molecule type" value="Genomic_DNA"/>
</dbReference>
<accession>A0A6S6SFV4</accession>
<evidence type="ECO:0000256" key="4">
    <source>
        <dbReference type="ARBA" id="ARBA00022452"/>
    </source>
</evidence>
<evidence type="ECO:0000256" key="5">
    <source>
        <dbReference type="ARBA" id="ARBA00022692"/>
    </source>
</evidence>
<evidence type="ECO:0000256" key="3">
    <source>
        <dbReference type="ARBA" id="ARBA00022448"/>
    </source>
</evidence>
<evidence type="ECO:0000313" key="8">
    <source>
        <dbReference type="EMBL" id="CAA6803709.1"/>
    </source>
</evidence>